<feature type="transmembrane region" description="Helical" evidence="1">
    <location>
        <begin position="6"/>
        <end position="28"/>
    </location>
</feature>
<accession>A0A816DBJ9</accession>
<comment type="caution">
    <text evidence="2">The sequence shown here is derived from an EMBL/GenBank/DDBJ whole genome shotgun (WGS) entry which is preliminary data.</text>
</comment>
<gene>
    <name evidence="2" type="ORF">KQP761_LOCUS26216</name>
</gene>
<dbReference type="Proteomes" id="UP000663834">
    <property type="component" value="Unassembled WGS sequence"/>
</dbReference>
<keyword evidence="1" id="KW-0812">Transmembrane</keyword>
<dbReference type="AlphaFoldDB" id="A0A816DBJ9"/>
<protein>
    <submittedName>
        <fullName evidence="2">Uncharacterized protein</fullName>
    </submittedName>
</protein>
<reference evidence="2" key="1">
    <citation type="submission" date="2021-02" db="EMBL/GenBank/DDBJ databases">
        <authorList>
            <person name="Nowell W R."/>
        </authorList>
    </citation>
    <scope>NUCLEOTIDE SEQUENCE</scope>
</reference>
<dbReference type="EMBL" id="CAJNOW010014198">
    <property type="protein sequence ID" value="CAF1630935.1"/>
    <property type="molecule type" value="Genomic_DNA"/>
</dbReference>
<keyword evidence="1" id="KW-1133">Transmembrane helix</keyword>
<proteinExistence type="predicted"/>
<name>A0A816DBJ9_9BILA</name>
<dbReference type="OrthoDB" id="9981887at2759"/>
<sequence length="217" mass="23796">MSQTSIILSCILISIFLKNICLASLLLIDPKNPCRAYGNASVYDITDLVDTWPVALNGPGFGGKYIYWWSCAGNTGKCEDTDVAVCQQRVDAPELQFNAGNVSPQLWYGLFNGPASQSNLTWDIVYPNHQSNPSFIDGTGIRVATVHFIVDSAVEKPILTVDGEEKYTEYSITVRGKCIGQPAINQTTFVQGYCDPKTGQVVPGPYINEIIKFFPSI</sequence>
<evidence type="ECO:0000256" key="1">
    <source>
        <dbReference type="SAM" id="Phobius"/>
    </source>
</evidence>
<keyword evidence="1" id="KW-0472">Membrane</keyword>
<organism evidence="2 3">
    <name type="scientific">Rotaria magnacalcarata</name>
    <dbReference type="NCBI Taxonomy" id="392030"/>
    <lineage>
        <taxon>Eukaryota</taxon>
        <taxon>Metazoa</taxon>
        <taxon>Spiralia</taxon>
        <taxon>Gnathifera</taxon>
        <taxon>Rotifera</taxon>
        <taxon>Eurotatoria</taxon>
        <taxon>Bdelloidea</taxon>
        <taxon>Philodinida</taxon>
        <taxon>Philodinidae</taxon>
        <taxon>Rotaria</taxon>
    </lineage>
</organism>
<evidence type="ECO:0000313" key="3">
    <source>
        <dbReference type="Proteomes" id="UP000663834"/>
    </source>
</evidence>
<evidence type="ECO:0000313" key="2">
    <source>
        <dbReference type="EMBL" id="CAF1630935.1"/>
    </source>
</evidence>